<evidence type="ECO:0000256" key="4">
    <source>
        <dbReference type="ARBA" id="ARBA00009302"/>
    </source>
</evidence>
<dbReference type="Gene3D" id="3.40.1160.10">
    <property type="entry name" value="Acetylglutamate kinase-like"/>
    <property type="match status" value="1"/>
</dbReference>
<dbReference type="OrthoDB" id="1934954at2759"/>
<dbReference type="PROSITE" id="PS00902">
    <property type="entry name" value="GLUTAMATE_5_KINASE"/>
    <property type="match status" value="1"/>
</dbReference>
<organism evidence="19 20">
    <name type="scientific">Drosophila navojoa</name>
    <name type="common">Fruit fly</name>
    <dbReference type="NCBI Taxonomy" id="7232"/>
    <lineage>
        <taxon>Eukaryota</taxon>
        <taxon>Metazoa</taxon>
        <taxon>Ecdysozoa</taxon>
        <taxon>Arthropoda</taxon>
        <taxon>Hexapoda</taxon>
        <taxon>Insecta</taxon>
        <taxon>Pterygota</taxon>
        <taxon>Neoptera</taxon>
        <taxon>Endopterygota</taxon>
        <taxon>Diptera</taxon>
        <taxon>Brachycera</taxon>
        <taxon>Muscomorpha</taxon>
        <taxon>Ephydroidea</taxon>
        <taxon>Drosophilidae</taxon>
        <taxon>Drosophila</taxon>
    </lineage>
</organism>
<dbReference type="PRINTS" id="PR00474">
    <property type="entry name" value="GLU5KINASE"/>
</dbReference>
<accession>A0A484B8W3</accession>
<evidence type="ECO:0000259" key="18">
    <source>
        <dbReference type="Pfam" id="PF00696"/>
    </source>
</evidence>
<evidence type="ECO:0000256" key="1">
    <source>
        <dbReference type="ARBA" id="ARBA00004985"/>
    </source>
</evidence>
<dbReference type="GO" id="GO:0004350">
    <property type="term" value="F:glutamate-5-semialdehyde dehydrogenase activity"/>
    <property type="evidence" value="ECO:0007669"/>
    <property type="project" value="UniProtKB-UniRule"/>
</dbReference>
<comment type="similarity">
    <text evidence="4 16">In the N-terminal section; belongs to the glutamate 5-kinase family.</text>
</comment>
<keyword evidence="20" id="KW-1185">Reference proteome</keyword>
<dbReference type="InterPro" id="IPR016161">
    <property type="entry name" value="Ald_DH/histidinol_DH"/>
</dbReference>
<gene>
    <name evidence="19" type="ORF">AWZ03_009117</name>
</gene>
<name>A0A484B8W3_DRONA</name>
<keyword evidence="11 16" id="KW-0521">NADP</keyword>
<dbReference type="InterPro" id="IPR001048">
    <property type="entry name" value="Asp/Glu/Uridylate_kinase"/>
</dbReference>
<dbReference type="STRING" id="7232.A0A484B8W3"/>
<dbReference type="AlphaFoldDB" id="A0A484B8W3"/>
<sequence length="773" mass="83956">MLRNSCKALRNSFSSNTWRAASNHGPRQPLPSIEKRLEKAHPQFTERSQLKYARRLVVKLGSAVITREDNHGLALGRLASIVEQVAECHLEGREVIMVTSGAVAFGKQKLAQELLMSLSMRETLNPKDSKEFDGATLEPRAAAAVGQSGLMSLYDAMFAQYGVKIAQVLVTKPDFYNEETRNNLFSTLSELISLNIVPIINTNDAVSPPMFIRDDEPAGGARKGIPIKDNDSLSAMLAAEVQADLLILMSDVDGIYNKPPWEDGAKLMHTYTSDDINSIEFGKKSKVGTGGMDSKVKAATWALDRGVSVVICNGMQEKAIKTIVGGRKVGTFFTEATESTNTIPVEVMAENARTGSRQMQALSPAERALAVNNLADLLVSREKFILEANAKDLEEAQRSGLAKPLLSRLSLNSAKLKNLSIGLRQIADDSHKNVGRVLRRTRLADGLELKQVTVPIGVLLVIFESRPDSLPQVAALAMASANGLLLKGGKEAAHSNKALMELVKEALNSVGAEHAVSLVSTREEISDLLAMENHIDLIIPRGSSELVRNIQEQSLHIPVLGHAEGVCHVYVDKDADLGKALHIARDAKCDYPAACNAMETLLIHEDLMSGQIFNDVCNMLKREGVKIYAGPRLNQQLTFGPPAAKSLRHEYGALECCIEIVPSLEEAINHIHTYGSGHTDVIVTENDATAQRFLNSVDSACVFHNASSRFADGFRFGLGAEVGISTARIHARGPVGVEGLLTTKWILNGQDHAAADFVEGGTRTWLHQQLPID</sequence>
<dbReference type="NCBIfam" id="NF001221">
    <property type="entry name" value="PRK00197.1"/>
    <property type="match status" value="1"/>
</dbReference>
<evidence type="ECO:0000256" key="6">
    <source>
        <dbReference type="ARBA" id="ARBA00022650"/>
    </source>
</evidence>
<dbReference type="EC" id="1.2.1.41" evidence="16"/>
<keyword evidence="5 16" id="KW-0028">Amino-acid biosynthesis</keyword>
<dbReference type="SUPFAM" id="SSF53633">
    <property type="entry name" value="Carbamate kinase-like"/>
    <property type="match status" value="1"/>
</dbReference>
<dbReference type="InterPro" id="IPR020593">
    <property type="entry name" value="G-glutamylP_reductase_CS"/>
</dbReference>
<dbReference type="SUPFAM" id="SSF53720">
    <property type="entry name" value="ALDH-like"/>
    <property type="match status" value="1"/>
</dbReference>
<dbReference type="OMA" id="PPMFIVD"/>
<dbReference type="InterPro" id="IPR016163">
    <property type="entry name" value="Ald_DH_C"/>
</dbReference>
<keyword evidence="8 16" id="KW-0547">Nucleotide-binding</keyword>
<dbReference type="InterPro" id="IPR019797">
    <property type="entry name" value="Glutamate_5-kinase_CS"/>
</dbReference>
<dbReference type="PANTHER" id="PTHR11063:SF8">
    <property type="entry name" value="DELTA-1-PYRROLINE-5-CARBOXYLATE SYNTHASE"/>
    <property type="match status" value="1"/>
</dbReference>
<keyword evidence="6 16" id="KW-0641">Proline biosynthesis</keyword>
<evidence type="ECO:0000256" key="13">
    <source>
        <dbReference type="ARBA" id="ARBA00023268"/>
    </source>
</evidence>
<dbReference type="PANTHER" id="PTHR11063">
    <property type="entry name" value="GLUTAMATE SEMIALDEHYDE DEHYDROGENASE"/>
    <property type="match status" value="1"/>
</dbReference>
<feature type="domain" description="Aldehyde dehydrogenase" evidence="17">
    <location>
        <begin position="344"/>
        <end position="646"/>
    </location>
</feature>
<dbReference type="InterPro" id="IPR005766">
    <property type="entry name" value="P5_carboxy_syn"/>
</dbReference>
<dbReference type="HAMAP" id="MF_00412">
    <property type="entry name" value="ProA"/>
    <property type="match status" value="1"/>
</dbReference>
<evidence type="ECO:0000259" key="17">
    <source>
        <dbReference type="Pfam" id="PF00171"/>
    </source>
</evidence>
<evidence type="ECO:0000256" key="14">
    <source>
        <dbReference type="ARBA" id="ARBA00049024"/>
    </source>
</evidence>
<dbReference type="PIRSF" id="PIRSF036429">
    <property type="entry name" value="P5C_syn"/>
    <property type="match status" value="1"/>
</dbReference>
<evidence type="ECO:0000256" key="8">
    <source>
        <dbReference type="ARBA" id="ARBA00022741"/>
    </source>
</evidence>
<evidence type="ECO:0000256" key="9">
    <source>
        <dbReference type="ARBA" id="ARBA00022777"/>
    </source>
</evidence>
<keyword evidence="9 16" id="KW-0418">Kinase</keyword>
<evidence type="ECO:0000256" key="12">
    <source>
        <dbReference type="ARBA" id="ARBA00023002"/>
    </source>
</evidence>
<keyword evidence="10 16" id="KW-0067">ATP-binding</keyword>
<comment type="caution">
    <text evidence="19">The sequence shown here is derived from an EMBL/GenBank/DDBJ whole genome shotgun (WGS) entry which is preliminary data.</text>
</comment>
<evidence type="ECO:0000256" key="16">
    <source>
        <dbReference type="PIRNR" id="PIRNR036429"/>
    </source>
</evidence>
<dbReference type="NCBIfam" id="TIGR00407">
    <property type="entry name" value="proA"/>
    <property type="match status" value="1"/>
</dbReference>
<evidence type="ECO:0000256" key="3">
    <source>
        <dbReference type="ARBA" id="ARBA00006300"/>
    </source>
</evidence>
<dbReference type="Gene3D" id="3.40.605.10">
    <property type="entry name" value="Aldehyde Dehydrogenase, Chain A, domain 1"/>
    <property type="match status" value="1"/>
</dbReference>
<comment type="pathway">
    <text evidence="2 16">Amino-acid biosynthesis; L-proline biosynthesis; L-glutamate 5-semialdehyde from L-glutamate: step 1/2.</text>
</comment>
<comment type="similarity">
    <text evidence="3 16">In the C-terminal section; belongs to the gamma-glutamyl phosphate reductase family.</text>
</comment>
<dbReference type="GO" id="GO:0005524">
    <property type="term" value="F:ATP binding"/>
    <property type="evidence" value="ECO:0007669"/>
    <property type="project" value="UniProtKB-UniRule"/>
</dbReference>
<comment type="pathway">
    <text evidence="1 16">Amino-acid biosynthesis; L-proline biosynthesis; L-glutamate 5-semialdehyde from L-glutamate: step 2/2.</text>
</comment>
<evidence type="ECO:0000256" key="7">
    <source>
        <dbReference type="ARBA" id="ARBA00022679"/>
    </source>
</evidence>
<comment type="catalytic activity">
    <reaction evidence="14 16">
        <text>L-glutamate 5-semialdehyde + phosphate + NADP(+) = L-glutamyl 5-phosphate + NADPH + H(+)</text>
        <dbReference type="Rhea" id="RHEA:19541"/>
        <dbReference type="ChEBI" id="CHEBI:15378"/>
        <dbReference type="ChEBI" id="CHEBI:43474"/>
        <dbReference type="ChEBI" id="CHEBI:57783"/>
        <dbReference type="ChEBI" id="CHEBI:58066"/>
        <dbReference type="ChEBI" id="CHEBI:58274"/>
        <dbReference type="ChEBI" id="CHEBI:58349"/>
        <dbReference type="EC" id="1.2.1.41"/>
    </reaction>
</comment>
<dbReference type="FunFam" id="3.40.1160.10:FF:000032">
    <property type="entry name" value="Delta-1-pyrroline-5-carboxylate synthase"/>
    <property type="match status" value="1"/>
</dbReference>
<dbReference type="GO" id="GO:0005739">
    <property type="term" value="C:mitochondrion"/>
    <property type="evidence" value="ECO:0007669"/>
    <property type="project" value="UniProtKB-UniRule"/>
</dbReference>
<keyword evidence="7 16" id="KW-0808">Transferase</keyword>
<dbReference type="InterPro" id="IPR041744">
    <property type="entry name" value="G5K_ProBA"/>
</dbReference>
<dbReference type="Pfam" id="PF00696">
    <property type="entry name" value="AA_kinase"/>
    <property type="match status" value="1"/>
</dbReference>
<comment type="catalytic activity">
    <reaction evidence="15 16">
        <text>L-glutamate + ATP = L-glutamyl 5-phosphate + ADP</text>
        <dbReference type="Rhea" id="RHEA:14877"/>
        <dbReference type="ChEBI" id="CHEBI:29985"/>
        <dbReference type="ChEBI" id="CHEBI:30616"/>
        <dbReference type="ChEBI" id="CHEBI:58274"/>
        <dbReference type="ChEBI" id="CHEBI:456216"/>
        <dbReference type="EC" id="2.7.2.11"/>
    </reaction>
</comment>
<dbReference type="EMBL" id="LSRL02000104">
    <property type="protein sequence ID" value="TDG44480.1"/>
    <property type="molecule type" value="Genomic_DNA"/>
</dbReference>
<keyword evidence="12 16" id="KW-0560">Oxidoreductase</keyword>
<dbReference type="InterPro" id="IPR016162">
    <property type="entry name" value="Ald_DH_N"/>
</dbReference>
<feature type="domain" description="Aspartate/glutamate/uridylate kinase" evidence="18">
    <location>
        <begin position="55"/>
        <end position="313"/>
    </location>
</feature>
<dbReference type="GO" id="GO:0004349">
    <property type="term" value="F:glutamate 5-kinase activity"/>
    <property type="evidence" value="ECO:0007669"/>
    <property type="project" value="UniProtKB-UniRule"/>
</dbReference>
<dbReference type="GO" id="GO:0055129">
    <property type="term" value="P:L-proline biosynthetic process"/>
    <property type="evidence" value="ECO:0007669"/>
    <property type="project" value="UniProtKB-UniRule"/>
</dbReference>
<dbReference type="KEGG" id="dnv:108651757"/>
<dbReference type="NCBIfam" id="TIGR01092">
    <property type="entry name" value="P5CS"/>
    <property type="match status" value="1"/>
</dbReference>
<evidence type="ECO:0000256" key="11">
    <source>
        <dbReference type="ARBA" id="ARBA00022857"/>
    </source>
</evidence>
<evidence type="ECO:0000256" key="2">
    <source>
        <dbReference type="ARBA" id="ARBA00005185"/>
    </source>
</evidence>
<evidence type="ECO:0000256" key="15">
    <source>
        <dbReference type="ARBA" id="ARBA00049141"/>
    </source>
</evidence>
<dbReference type="InterPro" id="IPR036393">
    <property type="entry name" value="AceGlu_kinase-like_sf"/>
</dbReference>
<dbReference type="NCBIfam" id="TIGR01027">
    <property type="entry name" value="proB"/>
    <property type="match status" value="1"/>
</dbReference>
<dbReference type="Gene3D" id="3.40.309.10">
    <property type="entry name" value="Aldehyde Dehydrogenase, Chain A, domain 2"/>
    <property type="match status" value="1"/>
</dbReference>
<dbReference type="EC" id="2.7.2.11" evidence="16"/>
<dbReference type="UniPathway" id="UPA00098">
    <property type="reaction ID" value="UER00359"/>
</dbReference>
<evidence type="ECO:0000256" key="5">
    <source>
        <dbReference type="ARBA" id="ARBA00022605"/>
    </source>
</evidence>
<protein>
    <recommendedName>
        <fullName evidence="16">Delta-1-pyrroline-5-carboxylate synthase</fullName>
    </recommendedName>
    <domain>
        <recommendedName>
            <fullName evidence="16">Glutamate 5-kinase</fullName>
            <shortName evidence="16">GK</shortName>
            <ecNumber evidence="16">2.7.2.11</ecNumber>
        </recommendedName>
        <alternativeName>
            <fullName evidence="16">Gamma-glutamyl kinase</fullName>
        </alternativeName>
    </domain>
    <domain>
        <recommendedName>
            <fullName evidence="16">Gamma-glutamyl phosphate reductase</fullName>
            <shortName evidence="16">GPR</shortName>
            <ecNumber evidence="16">1.2.1.41</ecNumber>
        </recommendedName>
        <alternativeName>
            <fullName evidence="16">Glutamate-5-semialdehyde dehydrogenase</fullName>
        </alternativeName>
        <alternativeName>
            <fullName evidence="16">Glutamyl-gamma-semialdehyde dehydrogenase</fullName>
        </alternativeName>
    </domain>
</protein>
<dbReference type="HAMAP" id="MF_00456">
    <property type="entry name" value="ProB"/>
    <property type="match status" value="1"/>
</dbReference>
<dbReference type="InterPro" id="IPR015590">
    <property type="entry name" value="Aldehyde_DH_dom"/>
</dbReference>
<dbReference type="CDD" id="cd07079">
    <property type="entry name" value="ALDH_F18-19_ProA-GPR"/>
    <property type="match status" value="1"/>
</dbReference>
<dbReference type="InterPro" id="IPR001057">
    <property type="entry name" value="Glu/AcGlu_kinase"/>
</dbReference>
<dbReference type="CDD" id="cd04256">
    <property type="entry name" value="AAK_P5CS_ProBA"/>
    <property type="match status" value="1"/>
</dbReference>
<dbReference type="PROSITE" id="PS01223">
    <property type="entry name" value="PROA"/>
    <property type="match status" value="1"/>
</dbReference>
<dbReference type="Proteomes" id="UP000295192">
    <property type="component" value="Unassembled WGS sequence"/>
</dbReference>
<evidence type="ECO:0000313" key="19">
    <source>
        <dbReference type="EMBL" id="TDG44480.1"/>
    </source>
</evidence>
<proteinExistence type="inferred from homology"/>
<evidence type="ECO:0000256" key="10">
    <source>
        <dbReference type="ARBA" id="ARBA00022840"/>
    </source>
</evidence>
<dbReference type="InterPro" id="IPR000965">
    <property type="entry name" value="GPR_dom"/>
</dbReference>
<dbReference type="InterPro" id="IPR005715">
    <property type="entry name" value="Glu_5kinase/COase_Synthase"/>
</dbReference>
<keyword evidence="13" id="KW-0511">Multifunctional enzyme</keyword>
<dbReference type="FunFam" id="3.40.309.10:FF:000011">
    <property type="entry name" value="Delta-1-pyrroline-5-carboxylate synthase"/>
    <property type="match status" value="1"/>
</dbReference>
<dbReference type="Pfam" id="PF00171">
    <property type="entry name" value="Aldedh"/>
    <property type="match status" value="1"/>
</dbReference>
<evidence type="ECO:0000313" key="20">
    <source>
        <dbReference type="Proteomes" id="UP000295192"/>
    </source>
</evidence>
<reference evidence="19 20" key="1">
    <citation type="journal article" date="2019" name="J. Hered.">
        <title>An Improved Genome Assembly for Drosophila navojoa, the Basal Species in the mojavensis Cluster.</title>
        <authorList>
            <person name="Vanderlinde T."/>
            <person name="Dupim E.G."/>
            <person name="Nazario-Yepiz N.O."/>
            <person name="Carvalho A.B."/>
        </authorList>
    </citation>
    <scope>NUCLEOTIDE SEQUENCE [LARGE SCALE GENOMIC DNA]</scope>
    <source>
        <strain evidence="19">Navoj_Jal97</strain>
        <tissue evidence="19">Whole organism</tissue>
    </source>
</reference>